<evidence type="ECO:0000256" key="8">
    <source>
        <dbReference type="ARBA" id="ARBA00023040"/>
    </source>
</evidence>
<protein>
    <recommendedName>
        <fullName evidence="13">Vomeronasal type-1 receptor</fullName>
    </recommendedName>
</protein>
<evidence type="ECO:0000256" key="13">
    <source>
        <dbReference type="RuleBase" id="RU364061"/>
    </source>
</evidence>
<dbReference type="FunFam" id="1.20.1070.10:FF:000033">
    <property type="entry name" value="Vomeronasal type-1 receptor"/>
    <property type="match status" value="1"/>
</dbReference>
<evidence type="ECO:0000256" key="11">
    <source>
        <dbReference type="ARBA" id="ARBA00023180"/>
    </source>
</evidence>
<keyword evidence="11" id="KW-0325">Glycoprotein</keyword>
<gene>
    <name evidence="16" type="primary">LOC101832584</name>
</gene>
<evidence type="ECO:0000259" key="14">
    <source>
        <dbReference type="PROSITE" id="PS50262"/>
    </source>
</evidence>
<dbReference type="OrthoDB" id="9606139at2759"/>
<sequence length="309" mass="35601">MDFWTLTIKIIFLSQTTIGILGNFSLLCYYIFHYGECTLKPTELILMNLMVANALTILSAGVPNTIAAFGLKQFLSDFGCRLLLYFQRVGRSVSIGTTCLLSVFQAMTISHMQFFCKDPKVKAPKYIGFSIALLWVFYIWINFIYFVYLFIKRNVNNETRKRDFGYCSTAGRDEITDLFYAALGACPEILFSLLMAWSCGSMVVILYRHKQRVQYIHSTHDCRRTSPESRAIRNILVLVFTFLAFYTLSSILQGCIALLYNHSWWLVNISSLTSLCFPSFAPLVLMNHYCRLPRFSLAMIRNTNHSFLF</sequence>
<evidence type="ECO:0000256" key="4">
    <source>
        <dbReference type="ARBA" id="ARBA00022475"/>
    </source>
</evidence>
<evidence type="ECO:0000256" key="3">
    <source>
        <dbReference type="ARBA" id="ARBA00010663"/>
    </source>
</evidence>
<keyword evidence="6 13" id="KW-0812">Transmembrane</keyword>
<dbReference type="GO" id="GO:0019236">
    <property type="term" value="P:response to pheromone"/>
    <property type="evidence" value="ECO:0007669"/>
    <property type="project" value="UniProtKB-KW"/>
</dbReference>
<feature type="transmembrane region" description="Helical" evidence="13">
    <location>
        <begin position="235"/>
        <end position="259"/>
    </location>
</feature>
<keyword evidence="12 13" id="KW-0807">Transducer</keyword>
<dbReference type="KEGG" id="maua:101832584"/>
<dbReference type="GO" id="GO:0016503">
    <property type="term" value="F:pheromone receptor activity"/>
    <property type="evidence" value="ECO:0007669"/>
    <property type="project" value="InterPro"/>
</dbReference>
<evidence type="ECO:0000256" key="5">
    <source>
        <dbReference type="ARBA" id="ARBA00022507"/>
    </source>
</evidence>
<reference evidence="16" key="1">
    <citation type="submission" date="2025-08" db="UniProtKB">
        <authorList>
            <consortium name="RefSeq"/>
        </authorList>
    </citation>
    <scope>IDENTIFICATION</scope>
    <source>
        <tissue evidence="16">Liver</tissue>
    </source>
</reference>
<keyword evidence="10 13" id="KW-0675">Receptor</keyword>
<dbReference type="PROSITE" id="PS50262">
    <property type="entry name" value="G_PROTEIN_RECEP_F1_2"/>
    <property type="match status" value="1"/>
</dbReference>
<dbReference type="GO" id="GO:0005886">
    <property type="term" value="C:plasma membrane"/>
    <property type="evidence" value="ECO:0007669"/>
    <property type="project" value="UniProtKB-SubCell"/>
</dbReference>
<dbReference type="InterPro" id="IPR017452">
    <property type="entry name" value="GPCR_Rhodpsn_7TM"/>
</dbReference>
<dbReference type="GeneID" id="101832584"/>
<evidence type="ECO:0000256" key="9">
    <source>
        <dbReference type="ARBA" id="ARBA00023136"/>
    </source>
</evidence>
<name>A0A1U7R4G8_MESAU</name>
<dbReference type="GO" id="GO:0007606">
    <property type="term" value="P:sensory perception of chemical stimulus"/>
    <property type="evidence" value="ECO:0007669"/>
    <property type="project" value="UniProtKB-ARBA"/>
</dbReference>
<comment type="similarity">
    <text evidence="3 13">Belongs to the G-protein coupled receptor 1 family.</text>
</comment>
<evidence type="ECO:0000256" key="2">
    <source>
        <dbReference type="ARBA" id="ARBA00004651"/>
    </source>
</evidence>
<dbReference type="InterPro" id="IPR004072">
    <property type="entry name" value="Vmron_rcpt_1"/>
</dbReference>
<feature type="transmembrane region" description="Helical" evidence="13">
    <location>
        <begin position="6"/>
        <end position="32"/>
    </location>
</feature>
<keyword evidence="15" id="KW-1185">Reference proteome</keyword>
<dbReference type="PANTHER" id="PTHR24062">
    <property type="entry name" value="VOMERONASAL TYPE-1 RECEPTOR"/>
    <property type="match status" value="1"/>
</dbReference>
<evidence type="ECO:0000256" key="1">
    <source>
        <dbReference type="ARBA" id="ARBA00003878"/>
    </source>
</evidence>
<feature type="domain" description="G-protein coupled receptors family 1 profile" evidence="14">
    <location>
        <begin position="22"/>
        <end position="285"/>
    </location>
</feature>
<feature type="transmembrane region" description="Helical" evidence="13">
    <location>
        <begin position="126"/>
        <end position="151"/>
    </location>
</feature>
<dbReference type="Proteomes" id="UP000886700">
    <property type="component" value="Unplaced"/>
</dbReference>
<keyword evidence="9 13" id="KW-0472">Membrane</keyword>
<evidence type="ECO:0000313" key="15">
    <source>
        <dbReference type="Proteomes" id="UP000886700"/>
    </source>
</evidence>
<evidence type="ECO:0000256" key="12">
    <source>
        <dbReference type="ARBA" id="ARBA00023224"/>
    </source>
</evidence>
<evidence type="ECO:0000256" key="7">
    <source>
        <dbReference type="ARBA" id="ARBA00022989"/>
    </source>
</evidence>
<evidence type="ECO:0000313" key="16">
    <source>
        <dbReference type="RefSeq" id="XP_005085715.1"/>
    </source>
</evidence>
<feature type="transmembrane region" description="Helical" evidence="13">
    <location>
        <begin position="265"/>
        <end position="285"/>
    </location>
</feature>
<evidence type="ECO:0000256" key="6">
    <source>
        <dbReference type="ARBA" id="ARBA00022692"/>
    </source>
</evidence>
<feature type="transmembrane region" description="Helical" evidence="13">
    <location>
        <begin position="44"/>
        <end position="71"/>
    </location>
</feature>
<dbReference type="Pfam" id="PF03402">
    <property type="entry name" value="V1R"/>
    <property type="match status" value="1"/>
</dbReference>
<keyword evidence="5 13" id="KW-0589">Pheromone response</keyword>
<dbReference type="SUPFAM" id="SSF81321">
    <property type="entry name" value="Family A G protein-coupled receptor-like"/>
    <property type="match status" value="1"/>
</dbReference>
<organism evidence="15 16">
    <name type="scientific">Mesocricetus auratus</name>
    <name type="common">Golden hamster</name>
    <dbReference type="NCBI Taxonomy" id="10036"/>
    <lineage>
        <taxon>Eukaryota</taxon>
        <taxon>Metazoa</taxon>
        <taxon>Chordata</taxon>
        <taxon>Craniata</taxon>
        <taxon>Vertebrata</taxon>
        <taxon>Euteleostomi</taxon>
        <taxon>Mammalia</taxon>
        <taxon>Eutheria</taxon>
        <taxon>Euarchontoglires</taxon>
        <taxon>Glires</taxon>
        <taxon>Rodentia</taxon>
        <taxon>Myomorpha</taxon>
        <taxon>Muroidea</taxon>
        <taxon>Cricetidae</taxon>
        <taxon>Cricetinae</taxon>
        <taxon>Mesocricetus</taxon>
    </lineage>
</organism>
<dbReference type="RefSeq" id="XP_005085715.1">
    <property type="nucleotide sequence ID" value="XM_005085658.3"/>
</dbReference>
<accession>A0A1U7R4G8</accession>
<dbReference type="AlphaFoldDB" id="A0A1U7R4G8"/>
<dbReference type="Gene3D" id="1.20.1070.10">
    <property type="entry name" value="Rhodopsin 7-helix transmembrane proteins"/>
    <property type="match status" value="1"/>
</dbReference>
<proteinExistence type="inferred from homology"/>
<keyword evidence="8 13" id="KW-0297">G-protein coupled receptor</keyword>
<comment type="subcellular location">
    <subcellularLocation>
        <location evidence="2 13">Cell membrane</location>
        <topology evidence="2 13">Multi-pass membrane protein</topology>
    </subcellularLocation>
</comment>
<comment type="function">
    <text evidence="1">Putative pheromone receptor.</text>
</comment>
<keyword evidence="4 13" id="KW-1003">Cell membrane</keyword>
<evidence type="ECO:0000256" key="10">
    <source>
        <dbReference type="ARBA" id="ARBA00023170"/>
    </source>
</evidence>
<dbReference type="eggNOG" id="ENOG502RD1P">
    <property type="taxonomic scope" value="Eukaryota"/>
</dbReference>
<feature type="transmembrane region" description="Helical" evidence="13">
    <location>
        <begin position="91"/>
        <end position="114"/>
    </location>
</feature>
<keyword evidence="7 13" id="KW-1133">Transmembrane helix</keyword>